<evidence type="ECO:0000313" key="2">
    <source>
        <dbReference type="EMBL" id="GAC20672.1"/>
    </source>
</evidence>
<gene>
    <name evidence="2" type="ORF">GARC_3718</name>
</gene>
<reference evidence="2 3" key="1">
    <citation type="journal article" date="2017" name="Antonie Van Leeuwenhoek">
        <title>Rhizobium rhizosphaerae sp. nov., a novel species isolated from rice rhizosphere.</title>
        <authorList>
            <person name="Zhao J.J."/>
            <person name="Zhang J."/>
            <person name="Zhang R.J."/>
            <person name="Zhang C.W."/>
            <person name="Yin H.Q."/>
            <person name="Zhang X.X."/>
        </authorList>
    </citation>
    <scope>NUCLEOTIDE SEQUENCE [LARGE SCALE GENOMIC DNA]</scope>
    <source>
        <strain evidence="2 3">BSs20135</strain>
    </source>
</reference>
<comment type="caution">
    <text evidence="2">The sequence shown here is derived from an EMBL/GenBank/DDBJ whole genome shotgun (WGS) entry which is preliminary data.</text>
</comment>
<name>K6YR65_9ALTE</name>
<dbReference type="STRING" id="493475.GARC_3718"/>
<keyword evidence="1" id="KW-0472">Membrane</keyword>
<dbReference type="NCBIfam" id="NF006751">
    <property type="entry name" value="PRK09272.1-4"/>
    <property type="match status" value="1"/>
</dbReference>
<feature type="transmembrane region" description="Helical" evidence="1">
    <location>
        <begin position="87"/>
        <end position="108"/>
    </location>
</feature>
<sequence>MGWLITKYLLTAGIIVGVSEVAKRNDKFGALLVALPTVTILVVIWLYLEGQPTIKIANHVRYTFWYVLPTLPLFLIFPLVIERIGFWAALFTGSVVSVISLFALTLILRRFNIYLLTFS</sequence>
<protein>
    <submittedName>
        <fullName evidence="2">Permease of the major facilitator superfamily</fullName>
    </submittedName>
</protein>
<dbReference type="AlphaFoldDB" id="K6YR65"/>
<evidence type="ECO:0000313" key="3">
    <source>
        <dbReference type="Proteomes" id="UP000006327"/>
    </source>
</evidence>
<feature type="transmembrane region" description="Helical" evidence="1">
    <location>
        <begin position="60"/>
        <end position="81"/>
    </location>
</feature>
<keyword evidence="1" id="KW-0812">Transmembrane</keyword>
<keyword evidence="1" id="KW-1133">Transmembrane helix</keyword>
<accession>K6YR65</accession>
<dbReference type="eggNOG" id="ENOG50322Z5">
    <property type="taxonomic scope" value="Bacteria"/>
</dbReference>
<feature type="transmembrane region" description="Helical" evidence="1">
    <location>
        <begin position="28"/>
        <end position="48"/>
    </location>
</feature>
<keyword evidence="3" id="KW-1185">Reference proteome</keyword>
<proteinExistence type="predicted"/>
<dbReference type="RefSeq" id="WP_007622812.1">
    <property type="nucleotide sequence ID" value="NZ_BAEO01000055.1"/>
</dbReference>
<evidence type="ECO:0000256" key="1">
    <source>
        <dbReference type="SAM" id="Phobius"/>
    </source>
</evidence>
<dbReference type="OrthoDB" id="47473at2"/>
<dbReference type="Proteomes" id="UP000006327">
    <property type="component" value="Unassembled WGS sequence"/>
</dbReference>
<organism evidence="2 3">
    <name type="scientific">Paraglaciecola arctica BSs20135</name>
    <dbReference type="NCBI Taxonomy" id="493475"/>
    <lineage>
        <taxon>Bacteria</taxon>
        <taxon>Pseudomonadati</taxon>
        <taxon>Pseudomonadota</taxon>
        <taxon>Gammaproteobacteria</taxon>
        <taxon>Alteromonadales</taxon>
        <taxon>Alteromonadaceae</taxon>
        <taxon>Paraglaciecola</taxon>
    </lineage>
</organism>
<dbReference type="EMBL" id="BAEO01000055">
    <property type="protein sequence ID" value="GAC20672.1"/>
    <property type="molecule type" value="Genomic_DNA"/>
</dbReference>